<dbReference type="RefSeq" id="WP_281761174.1">
    <property type="nucleotide sequence ID" value="NZ_AP026709.1"/>
</dbReference>
<dbReference type="PANTHER" id="PTHR47235:SF1">
    <property type="entry name" value="BLR6548 PROTEIN"/>
    <property type="match status" value="1"/>
</dbReference>
<proteinExistence type="inferred from homology"/>
<dbReference type="SUPFAM" id="SSF53822">
    <property type="entry name" value="Periplasmic binding protein-like I"/>
    <property type="match status" value="1"/>
</dbReference>
<dbReference type="InterPro" id="IPR028081">
    <property type="entry name" value="Leu-bd"/>
</dbReference>
<keyword evidence="6" id="KW-1185">Reference proteome</keyword>
<feature type="signal peptide" evidence="3">
    <location>
        <begin position="1"/>
        <end position="25"/>
    </location>
</feature>
<dbReference type="Proteomes" id="UP001317742">
    <property type="component" value="Chromosome"/>
</dbReference>
<gene>
    <name evidence="5" type="ORF">SYK_30400</name>
</gene>
<dbReference type="PANTHER" id="PTHR47235">
    <property type="entry name" value="BLR6548 PROTEIN"/>
    <property type="match status" value="1"/>
</dbReference>
<evidence type="ECO:0000256" key="1">
    <source>
        <dbReference type="ARBA" id="ARBA00010062"/>
    </source>
</evidence>
<evidence type="ECO:0000259" key="4">
    <source>
        <dbReference type="Pfam" id="PF13458"/>
    </source>
</evidence>
<evidence type="ECO:0000313" key="6">
    <source>
        <dbReference type="Proteomes" id="UP001317742"/>
    </source>
</evidence>
<feature type="chain" id="PRO_5045586563" evidence="3">
    <location>
        <begin position="26"/>
        <end position="410"/>
    </location>
</feature>
<dbReference type="EMBL" id="AP026709">
    <property type="protein sequence ID" value="BDQ38680.1"/>
    <property type="molecule type" value="Genomic_DNA"/>
</dbReference>
<dbReference type="InterPro" id="IPR028082">
    <property type="entry name" value="Peripla_BP_I"/>
</dbReference>
<accession>A0ABM8B4I8</accession>
<dbReference type="Gene3D" id="3.40.50.2300">
    <property type="match status" value="2"/>
</dbReference>
<protein>
    <submittedName>
        <fullName evidence="5">Lipoprotein</fullName>
    </submittedName>
</protein>
<sequence>MQTRLWTLIFLCLPLVLGMSGCNSSDESATTGATSPGVTNNQIVLGSSLALTGHAGYLGTQTLRGAEAYIRSVNANGGVHGRSIKIKAVDDSYDPPKCLANTQRFIIDNDVFALFCYVGTPTTVKALPLVEEARIPLVGMFTGANALRQPFNRYVVNIRASYYQETKDAVRHMIKDLGLQKIAVFYQYDTYGFDGLIGAELTLKEFNLEPVARGWYIRGTEDIDEGLEKIRKSKAEAVVMIGTYDACARFINKAGERDYTPTFYTVSFVGAEELARRIKTNAPAKVLMSQVVPPPIINLNNDIDAASEYVTLLNQYFPNDTPSFVGLEGFLNARIMVEGLQKAGRFLTREKFIDAIESIRDFKLGPGMSITYGPYDRQGLEAIHFTRLQDGQFMPFSDWKGLKQELGVKP</sequence>
<dbReference type="Pfam" id="PF13458">
    <property type="entry name" value="Peripla_BP_6"/>
    <property type="match status" value="1"/>
</dbReference>
<comment type="similarity">
    <text evidence="1">Belongs to the leucine-binding protein family.</text>
</comment>
<reference evidence="5 6" key="1">
    <citation type="submission" date="2022-08" db="EMBL/GenBank/DDBJ databases">
        <title>Genome Sequence of the sulphate-reducing bacterium, Pseudodesulfovibrio sp. SYK.</title>
        <authorList>
            <person name="Kondo R."/>
            <person name="Kataoka T."/>
        </authorList>
    </citation>
    <scope>NUCLEOTIDE SEQUENCE [LARGE SCALE GENOMIC DNA]</scope>
    <source>
        <strain evidence="5 6">SYK</strain>
    </source>
</reference>
<evidence type="ECO:0000313" key="5">
    <source>
        <dbReference type="EMBL" id="BDQ38680.1"/>
    </source>
</evidence>
<evidence type="ECO:0000256" key="2">
    <source>
        <dbReference type="ARBA" id="ARBA00022729"/>
    </source>
</evidence>
<name>A0ABM8B4I8_9BACT</name>
<dbReference type="CDD" id="cd19978">
    <property type="entry name" value="PBP1_ABC_ligand_binding-like"/>
    <property type="match status" value="1"/>
</dbReference>
<organism evidence="5 6">
    <name type="scientific">Pseudodesulfovibrio nedwellii</name>
    <dbReference type="NCBI Taxonomy" id="2973072"/>
    <lineage>
        <taxon>Bacteria</taxon>
        <taxon>Pseudomonadati</taxon>
        <taxon>Thermodesulfobacteriota</taxon>
        <taxon>Desulfovibrionia</taxon>
        <taxon>Desulfovibrionales</taxon>
        <taxon>Desulfovibrionaceae</taxon>
    </lineage>
</organism>
<dbReference type="PROSITE" id="PS51257">
    <property type="entry name" value="PROKAR_LIPOPROTEIN"/>
    <property type="match status" value="1"/>
</dbReference>
<keyword evidence="2 3" id="KW-0732">Signal</keyword>
<keyword evidence="5" id="KW-0449">Lipoprotein</keyword>
<evidence type="ECO:0000256" key="3">
    <source>
        <dbReference type="SAM" id="SignalP"/>
    </source>
</evidence>
<feature type="domain" description="Leucine-binding protein" evidence="4">
    <location>
        <begin position="43"/>
        <end position="391"/>
    </location>
</feature>